<dbReference type="InterPro" id="IPR039420">
    <property type="entry name" value="WalR-like"/>
</dbReference>
<dbReference type="PROSITE" id="PS50110">
    <property type="entry name" value="RESPONSE_REGULATORY"/>
    <property type="match status" value="1"/>
</dbReference>
<keyword evidence="3" id="KW-0238">DNA-binding</keyword>
<dbReference type="PRINTS" id="PR00038">
    <property type="entry name" value="HTHLUXR"/>
</dbReference>
<evidence type="ECO:0000313" key="9">
    <source>
        <dbReference type="Proteomes" id="UP001224674"/>
    </source>
</evidence>
<dbReference type="GO" id="GO:0006355">
    <property type="term" value="P:regulation of DNA-templated transcription"/>
    <property type="evidence" value="ECO:0007669"/>
    <property type="project" value="InterPro"/>
</dbReference>
<dbReference type="SUPFAM" id="SSF46894">
    <property type="entry name" value="C-terminal effector domain of the bipartite response regulators"/>
    <property type="match status" value="1"/>
</dbReference>
<evidence type="ECO:0000259" key="6">
    <source>
        <dbReference type="PROSITE" id="PS50043"/>
    </source>
</evidence>
<evidence type="ECO:0000256" key="1">
    <source>
        <dbReference type="ARBA" id="ARBA00022553"/>
    </source>
</evidence>
<dbReference type="RefSeq" id="WP_279674414.1">
    <property type="nucleotide sequence ID" value="NZ_CP122566.1"/>
</dbReference>
<name>A0AAJ6DBL2_9MICC</name>
<keyword evidence="9" id="KW-1185">Reference proteome</keyword>
<dbReference type="AlphaFoldDB" id="A0AAJ6DBL2"/>
<dbReference type="InterPro" id="IPR001789">
    <property type="entry name" value="Sig_transdc_resp-reg_receiver"/>
</dbReference>
<evidence type="ECO:0000256" key="4">
    <source>
        <dbReference type="ARBA" id="ARBA00023163"/>
    </source>
</evidence>
<sequence>MNTPDELDETLSVVLVDDQPMIRTGLAAMITTEPRLQLVGEAANGVEAIELVRTHHPDVVCMDVRMPVMDGIEATREIARLSTTSSVLILTTFDRDDFLFETLEAGASGFLLKTAGAEDIIEAIITLGDGDALLAPEVTGRVLQRFAGQTPTADQPDQPAPITRPKPAALLEAAGPEVLNELTGRETEIFHMLIQGYSNPEIAEHLVVGAATVKTHVSHLLMKLRVKDRVHAVIWAYEHHI</sequence>
<dbReference type="EMBL" id="CP122566">
    <property type="protein sequence ID" value="WGH92191.1"/>
    <property type="molecule type" value="Genomic_DNA"/>
</dbReference>
<feature type="domain" description="HTH luxR-type" evidence="6">
    <location>
        <begin position="175"/>
        <end position="240"/>
    </location>
</feature>
<organism evidence="8 9">
    <name type="scientific">Auritidibacter ignavus</name>
    <dbReference type="NCBI Taxonomy" id="678932"/>
    <lineage>
        <taxon>Bacteria</taxon>
        <taxon>Bacillati</taxon>
        <taxon>Actinomycetota</taxon>
        <taxon>Actinomycetes</taxon>
        <taxon>Micrococcales</taxon>
        <taxon>Micrococcaceae</taxon>
        <taxon>Auritidibacter</taxon>
    </lineage>
</organism>
<evidence type="ECO:0000256" key="5">
    <source>
        <dbReference type="PROSITE-ProRule" id="PRU00169"/>
    </source>
</evidence>
<dbReference type="Gene3D" id="3.40.50.2300">
    <property type="match status" value="1"/>
</dbReference>
<dbReference type="Proteomes" id="UP001224674">
    <property type="component" value="Chromosome"/>
</dbReference>
<feature type="modified residue" description="4-aspartylphosphate" evidence="5">
    <location>
        <position position="63"/>
    </location>
</feature>
<protein>
    <submittedName>
        <fullName evidence="8">Response regulator transcription factor</fullName>
    </submittedName>
</protein>
<evidence type="ECO:0000259" key="7">
    <source>
        <dbReference type="PROSITE" id="PS50110"/>
    </source>
</evidence>
<dbReference type="SMART" id="SM00448">
    <property type="entry name" value="REC"/>
    <property type="match status" value="1"/>
</dbReference>
<dbReference type="PANTHER" id="PTHR43214">
    <property type="entry name" value="TWO-COMPONENT RESPONSE REGULATOR"/>
    <property type="match status" value="1"/>
</dbReference>
<dbReference type="Pfam" id="PF00196">
    <property type="entry name" value="GerE"/>
    <property type="match status" value="1"/>
</dbReference>
<proteinExistence type="predicted"/>
<accession>A0AAJ6DBL2</accession>
<dbReference type="InterPro" id="IPR058245">
    <property type="entry name" value="NreC/VraR/RcsB-like_REC"/>
</dbReference>
<dbReference type="InterPro" id="IPR011006">
    <property type="entry name" value="CheY-like_superfamily"/>
</dbReference>
<dbReference type="GO" id="GO:0003677">
    <property type="term" value="F:DNA binding"/>
    <property type="evidence" value="ECO:0007669"/>
    <property type="project" value="UniProtKB-KW"/>
</dbReference>
<evidence type="ECO:0000256" key="2">
    <source>
        <dbReference type="ARBA" id="ARBA00023015"/>
    </source>
</evidence>
<dbReference type="GO" id="GO:0000160">
    <property type="term" value="P:phosphorelay signal transduction system"/>
    <property type="evidence" value="ECO:0007669"/>
    <property type="project" value="InterPro"/>
</dbReference>
<gene>
    <name evidence="8" type="ORF">QDX21_07580</name>
</gene>
<dbReference type="SMART" id="SM00421">
    <property type="entry name" value="HTH_LUXR"/>
    <property type="match status" value="1"/>
</dbReference>
<keyword evidence="4" id="KW-0804">Transcription</keyword>
<dbReference type="CDD" id="cd06170">
    <property type="entry name" value="LuxR_C_like"/>
    <property type="match status" value="1"/>
</dbReference>
<reference evidence="8 9" key="1">
    <citation type="submission" date="2023-03" db="EMBL/GenBank/DDBJ databases">
        <title>Complete genome sequences of several Auritidibacter ignavus strains isolated from ear infections.</title>
        <authorList>
            <person name="Baehr T."/>
            <person name="Baumhoegger A.M."/>
        </authorList>
    </citation>
    <scope>NUCLEOTIDE SEQUENCE [LARGE SCALE GENOMIC DNA]</scope>
    <source>
        <strain evidence="8 9">BABAE-6</strain>
    </source>
</reference>
<dbReference type="CDD" id="cd17535">
    <property type="entry name" value="REC_NarL-like"/>
    <property type="match status" value="1"/>
</dbReference>
<dbReference type="PROSITE" id="PS50043">
    <property type="entry name" value="HTH_LUXR_2"/>
    <property type="match status" value="1"/>
</dbReference>
<dbReference type="InterPro" id="IPR016032">
    <property type="entry name" value="Sig_transdc_resp-reg_C-effctor"/>
</dbReference>
<dbReference type="SUPFAM" id="SSF52172">
    <property type="entry name" value="CheY-like"/>
    <property type="match status" value="1"/>
</dbReference>
<evidence type="ECO:0000313" key="8">
    <source>
        <dbReference type="EMBL" id="WGH92191.1"/>
    </source>
</evidence>
<keyword evidence="1 5" id="KW-0597">Phosphoprotein</keyword>
<dbReference type="Pfam" id="PF00072">
    <property type="entry name" value="Response_reg"/>
    <property type="match status" value="1"/>
</dbReference>
<feature type="domain" description="Response regulatory" evidence="7">
    <location>
        <begin position="12"/>
        <end position="128"/>
    </location>
</feature>
<dbReference type="PANTHER" id="PTHR43214:SF24">
    <property type="entry name" value="TRANSCRIPTIONAL REGULATORY PROTEIN NARL-RELATED"/>
    <property type="match status" value="1"/>
</dbReference>
<evidence type="ECO:0000256" key="3">
    <source>
        <dbReference type="ARBA" id="ARBA00023125"/>
    </source>
</evidence>
<dbReference type="PROSITE" id="PS00622">
    <property type="entry name" value="HTH_LUXR_1"/>
    <property type="match status" value="1"/>
</dbReference>
<dbReference type="InterPro" id="IPR000792">
    <property type="entry name" value="Tscrpt_reg_LuxR_C"/>
</dbReference>
<keyword evidence="2" id="KW-0805">Transcription regulation</keyword>